<gene>
    <name evidence="1" type="ORF">HERILL_LOCUS15486</name>
</gene>
<reference evidence="1 2" key="1">
    <citation type="submission" date="2020-11" db="EMBL/GenBank/DDBJ databases">
        <authorList>
            <person name="Wallbank WR R."/>
            <person name="Pardo Diaz C."/>
            <person name="Kozak K."/>
            <person name="Martin S."/>
            <person name="Jiggins C."/>
            <person name="Moest M."/>
            <person name="Warren A I."/>
            <person name="Generalovic N T."/>
            <person name="Byers J.R.P. K."/>
            <person name="Montejo-Kovacevich G."/>
            <person name="Yen C E."/>
        </authorList>
    </citation>
    <scope>NUCLEOTIDE SEQUENCE [LARGE SCALE GENOMIC DNA]</scope>
</reference>
<dbReference type="AlphaFoldDB" id="A0A7R8V5E6"/>
<dbReference type="OMA" id="RRARCDM"/>
<dbReference type="PROSITE" id="PS50896">
    <property type="entry name" value="LISH"/>
    <property type="match status" value="1"/>
</dbReference>
<evidence type="ECO:0008006" key="3">
    <source>
        <dbReference type="Google" id="ProtNLM"/>
    </source>
</evidence>
<organism evidence="1 2">
    <name type="scientific">Hermetia illucens</name>
    <name type="common">Black soldier fly</name>
    <dbReference type="NCBI Taxonomy" id="343691"/>
    <lineage>
        <taxon>Eukaryota</taxon>
        <taxon>Metazoa</taxon>
        <taxon>Ecdysozoa</taxon>
        <taxon>Arthropoda</taxon>
        <taxon>Hexapoda</taxon>
        <taxon>Insecta</taxon>
        <taxon>Pterygota</taxon>
        <taxon>Neoptera</taxon>
        <taxon>Endopterygota</taxon>
        <taxon>Diptera</taxon>
        <taxon>Brachycera</taxon>
        <taxon>Stratiomyomorpha</taxon>
        <taxon>Stratiomyidae</taxon>
        <taxon>Hermetiinae</taxon>
        <taxon>Hermetia</taxon>
    </lineage>
</organism>
<name>A0A7R8V5E6_HERIL</name>
<evidence type="ECO:0000313" key="1">
    <source>
        <dbReference type="EMBL" id="CAD7093185.1"/>
    </source>
</evidence>
<dbReference type="SMART" id="SM00667">
    <property type="entry name" value="LisH"/>
    <property type="match status" value="1"/>
</dbReference>
<dbReference type="EMBL" id="LR899014">
    <property type="protein sequence ID" value="CAD7093185.1"/>
    <property type="molecule type" value="Genomic_DNA"/>
</dbReference>
<sequence length="132" mass="14624">MSEPTLDTSTADPPLSSVVRDTLERSGELNKIRAMIQAKVLEIVRGCENTPITKPPDNDKGSPRDILNKLILEYFHWSGFIYSADMLASESGTDHQPPSRLNLENFVGDHEKDSPILLTLVDGIMKNTSDSQ</sequence>
<accession>A0A7R8V5E6</accession>
<proteinExistence type="predicted"/>
<evidence type="ECO:0000313" key="2">
    <source>
        <dbReference type="Proteomes" id="UP000594454"/>
    </source>
</evidence>
<dbReference type="OrthoDB" id="5970631at2759"/>
<dbReference type="InParanoid" id="A0A7R8V5E6"/>
<protein>
    <recommendedName>
        <fullName evidence="3">LisH domain-containing protein</fullName>
    </recommendedName>
</protein>
<keyword evidence="2" id="KW-1185">Reference proteome</keyword>
<dbReference type="Proteomes" id="UP000594454">
    <property type="component" value="Chromosome 6"/>
</dbReference>
<dbReference type="InterPro" id="IPR006594">
    <property type="entry name" value="LisH"/>
</dbReference>